<accession>A0ABY8FYF2</accession>
<evidence type="ECO:0000256" key="1">
    <source>
        <dbReference type="SAM" id="SignalP"/>
    </source>
</evidence>
<dbReference type="RefSeq" id="WP_278017096.1">
    <property type="nucleotide sequence ID" value="NZ_CP121106.1"/>
</dbReference>
<evidence type="ECO:0000313" key="2">
    <source>
        <dbReference type="EMBL" id="WFL78406.1"/>
    </source>
</evidence>
<gene>
    <name evidence="2" type="ORF">P7228_04900</name>
</gene>
<organism evidence="2 3">
    <name type="scientific">Altererythrobacter arenosus</name>
    <dbReference type="NCBI Taxonomy" id="3032592"/>
    <lineage>
        <taxon>Bacteria</taxon>
        <taxon>Pseudomonadati</taxon>
        <taxon>Pseudomonadota</taxon>
        <taxon>Alphaproteobacteria</taxon>
        <taxon>Sphingomonadales</taxon>
        <taxon>Erythrobacteraceae</taxon>
        <taxon>Altererythrobacter</taxon>
    </lineage>
</organism>
<name>A0ABY8FYF2_9SPHN</name>
<dbReference type="PROSITE" id="PS51257">
    <property type="entry name" value="PROKAR_LIPOPROTEIN"/>
    <property type="match status" value="1"/>
</dbReference>
<sequence>MQSKALKSLPFAMLALLLASCATTNSPRLVEDCAAADKIGLFDPSRDLLIANYDSKPDVDDLQAVAGLGSVLKHPAYSCVDFIATHGAYGMQTGKFLPAAELFTLAFGDRWLDAHADREATVAQLAHRMGETISAGGKVWVAEAGQSDVTAAAVERLPKDMWTRVHVVQHSYWNESMTAKEAMQTVVYNTRYHRIQDGNFPDNGSPAFNTKDGSHWPVLLADPEVGPIWAEAKRLSDLHNPVAEYVNPAVSAGGMDFSDTVEIAYIFGFDDMEGVGDFVARFAANQR</sequence>
<dbReference type="Proteomes" id="UP001215827">
    <property type="component" value="Chromosome"/>
</dbReference>
<proteinExistence type="predicted"/>
<reference evidence="2 3" key="1">
    <citation type="submission" date="2023-03" db="EMBL/GenBank/DDBJ databases">
        <title>Altererythrobacter sp. CAU 1644 isolated from sand.</title>
        <authorList>
            <person name="Kim W."/>
        </authorList>
    </citation>
    <scope>NUCLEOTIDE SEQUENCE [LARGE SCALE GENOMIC DNA]</scope>
    <source>
        <strain evidence="2 3">CAU 1644</strain>
    </source>
</reference>
<dbReference type="EMBL" id="CP121106">
    <property type="protein sequence ID" value="WFL78406.1"/>
    <property type="molecule type" value="Genomic_DNA"/>
</dbReference>
<evidence type="ECO:0000313" key="3">
    <source>
        <dbReference type="Proteomes" id="UP001215827"/>
    </source>
</evidence>
<protein>
    <submittedName>
        <fullName evidence="2">Uncharacterized protein</fullName>
    </submittedName>
</protein>
<feature type="signal peptide" evidence="1">
    <location>
        <begin position="1"/>
        <end position="24"/>
    </location>
</feature>
<keyword evidence="3" id="KW-1185">Reference proteome</keyword>
<feature type="chain" id="PRO_5046133776" evidence="1">
    <location>
        <begin position="25"/>
        <end position="287"/>
    </location>
</feature>
<keyword evidence="1" id="KW-0732">Signal</keyword>